<feature type="modified residue" description="N6-carboxylysine" evidence="11">
    <location>
        <position position="191"/>
    </location>
</feature>
<dbReference type="GO" id="GO:0005524">
    <property type="term" value="F:ATP binding"/>
    <property type="evidence" value="ECO:0007669"/>
    <property type="project" value="UniProtKB-UniRule"/>
</dbReference>
<feature type="binding site" evidence="11">
    <location>
        <position position="157"/>
    </location>
    <ligand>
        <name>UDP-N-acetyl-alpha-D-muramoyl-L-alanyl-D-glutamate</name>
        <dbReference type="ChEBI" id="CHEBI:83900"/>
    </ligand>
</feature>
<keyword evidence="8 11" id="KW-0573">Peptidoglycan synthesis</keyword>
<evidence type="ECO:0000256" key="3">
    <source>
        <dbReference type="ARBA" id="ARBA00022598"/>
    </source>
</evidence>
<dbReference type="Pfam" id="PF01225">
    <property type="entry name" value="Mur_ligase"/>
    <property type="match status" value="1"/>
</dbReference>
<dbReference type="GO" id="GO:0004326">
    <property type="term" value="F:tetrahydrofolylpolyglutamate synthase activity"/>
    <property type="evidence" value="ECO:0007669"/>
    <property type="project" value="InterPro"/>
</dbReference>
<dbReference type="AlphaFoldDB" id="A0A1F4U6H4"/>
<protein>
    <recommendedName>
        <fullName evidence="11">UDP-N-acetylmuramyl-tripeptide synthetase</fullName>
        <ecNumber evidence="11">6.3.2.-</ecNumber>
    </recommendedName>
    <alternativeName>
        <fullName evidence="11">UDP-MurNAc-tripeptide synthetase</fullName>
    </alternativeName>
</protein>
<dbReference type="InterPro" id="IPR035911">
    <property type="entry name" value="MurE/MurF_N"/>
</dbReference>
<organism evidence="16 17">
    <name type="scientific">candidate division WOR-1 bacterium RIFOXYC2_FULL_46_14</name>
    <dbReference type="NCBI Taxonomy" id="1802587"/>
    <lineage>
        <taxon>Bacteria</taxon>
        <taxon>Bacillati</taxon>
        <taxon>Saganbacteria</taxon>
    </lineage>
</organism>
<keyword evidence="2 11" id="KW-0963">Cytoplasm</keyword>
<proteinExistence type="inferred from homology"/>
<evidence type="ECO:0000256" key="2">
    <source>
        <dbReference type="ARBA" id="ARBA00022490"/>
    </source>
</evidence>
<evidence type="ECO:0000259" key="13">
    <source>
        <dbReference type="Pfam" id="PF01225"/>
    </source>
</evidence>
<dbReference type="PANTHER" id="PTHR23135">
    <property type="entry name" value="MUR LIGASE FAMILY MEMBER"/>
    <property type="match status" value="1"/>
</dbReference>
<dbReference type="Gene3D" id="3.90.190.20">
    <property type="entry name" value="Mur ligase, C-terminal domain"/>
    <property type="match status" value="1"/>
</dbReference>
<dbReference type="GO" id="GO:0005737">
    <property type="term" value="C:cytoplasm"/>
    <property type="evidence" value="ECO:0007669"/>
    <property type="project" value="UniProtKB-SubCell"/>
</dbReference>
<dbReference type="Pfam" id="PF02875">
    <property type="entry name" value="Mur_ligase_C"/>
    <property type="match status" value="1"/>
</dbReference>
<name>A0A1F4U6H4_UNCSA</name>
<dbReference type="Gene3D" id="3.40.1390.10">
    <property type="entry name" value="MurE/MurF, N-terminal domain"/>
    <property type="match status" value="1"/>
</dbReference>
<evidence type="ECO:0000256" key="7">
    <source>
        <dbReference type="ARBA" id="ARBA00022960"/>
    </source>
</evidence>
<evidence type="ECO:0000313" key="17">
    <source>
        <dbReference type="Proteomes" id="UP000179242"/>
    </source>
</evidence>
<dbReference type="SUPFAM" id="SSF63418">
    <property type="entry name" value="MurE/MurF N-terminal domain"/>
    <property type="match status" value="1"/>
</dbReference>
<keyword evidence="11" id="KW-0460">Magnesium</keyword>
<dbReference type="PANTHER" id="PTHR23135:SF4">
    <property type="entry name" value="UDP-N-ACETYLMURAMOYL-L-ALANYL-D-GLUTAMATE--2,6-DIAMINOPIMELATE LIGASE MURE HOMOLOG, CHLOROPLASTIC"/>
    <property type="match status" value="1"/>
</dbReference>
<dbReference type="GO" id="GO:0051301">
    <property type="term" value="P:cell division"/>
    <property type="evidence" value="ECO:0007669"/>
    <property type="project" value="UniProtKB-KW"/>
</dbReference>
<comment type="pathway">
    <text evidence="11 12">Cell wall biogenesis; peptidoglycan biosynthesis.</text>
</comment>
<dbReference type="EC" id="6.3.2.-" evidence="11"/>
<keyword evidence="4 11" id="KW-0132">Cell division</keyword>
<evidence type="ECO:0000256" key="4">
    <source>
        <dbReference type="ARBA" id="ARBA00022618"/>
    </source>
</evidence>
<evidence type="ECO:0000256" key="10">
    <source>
        <dbReference type="ARBA" id="ARBA00023316"/>
    </source>
</evidence>
<evidence type="ECO:0000259" key="15">
    <source>
        <dbReference type="Pfam" id="PF08245"/>
    </source>
</evidence>
<comment type="similarity">
    <text evidence="1 11">Belongs to the MurCDEF family. MurE subfamily.</text>
</comment>
<keyword evidence="5 11" id="KW-0547">Nucleotide-binding</keyword>
<evidence type="ECO:0000313" key="16">
    <source>
        <dbReference type="EMBL" id="OGC40487.1"/>
    </source>
</evidence>
<dbReference type="SUPFAM" id="SSF53244">
    <property type="entry name" value="MurD-like peptide ligases, peptide-binding domain"/>
    <property type="match status" value="1"/>
</dbReference>
<feature type="domain" description="Mur ligase C-terminal" evidence="14">
    <location>
        <begin position="289"/>
        <end position="415"/>
    </location>
</feature>
<keyword evidence="10 11" id="KW-0961">Cell wall biogenesis/degradation</keyword>
<feature type="binding site" evidence="11">
    <location>
        <position position="159"/>
    </location>
    <ligand>
        <name>UDP-N-acetyl-alpha-D-muramoyl-L-alanyl-D-glutamate</name>
        <dbReference type="ChEBI" id="CHEBI:83900"/>
    </ligand>
</feature>
<feature type="domain" description="Mur ligase N-terminal catalytic" evidence="13">
    <location>
        <begin position="2"/>
        <end position="75"/>
    </location>
</feature>
<keyword evidence="3 11" id="KW-0436">Ligase</keyword>
<evidence type="ECO:0000256" key="11">
    <source>
        <dbReference type="HAMAP-Rule" id="MF_00208"/>
    </source>
</evidence>
<dbReference type="Gene3D" id="3.40.1190.10">
    <property type="entry name" value="Mur-like, catalytic domain"/>
    <property type="match status" value="1"/>
</dbReference>
<evidence type="ECO:0000256" key="5">
    <source>
        <dbReference type="ARBA" id="ARBA00022741"/>
    </source>
</evidence>
<feature type="binding site" evidence="11">
    <location>
        <position position="9"/>
    </location>
    <ligand>
        <name>UDP-N-acetyl-alpha-D-muramoyl-L-alanyl-D-glutamate</name>
        <dbReference type="ChEBI" id="CHEBI:83900"/>
    </ligand>
</feature>
<comment type="subcellular location">
    <subcellularLocation>
        <location evidence="11 12">Cytoplasm</location>
    </subcellularLocation>
</comment>
<dbReference type="NCBIfam" id="NF001126">
    <property type="entry name" value="PRK00139.1-4"/>
    <property type="match status" value="1"/>
</dbReference>
<comment type="caution">
    <text evidence="11">Lacks conserved residue(s) required for the propagation of feature annotation.</text>
</comment>
<sequence>MIKGITYNSKEVKEGFAFVAIPGTKADGYSFIPQAIKNGAKLVVAEKDFKIPDGIEKRIVPDARKALAELSSEFYGDPSKKLTLIGITGTNGKTTTAYLIESILKTAGFKVGKIGTIDTPTGLTTPEAPELHKYFADCLKQGITHVVMEVSSHSLAQDRVWGCDFDIAIFTNLTHDHLDFHKTMDEYLVAKQKLFAELKNDAFAIVNSDDPYAQKIIDVCNAEVITYGLREVKHEMRDEKGRALSEFNTSLIGEYNLYNILAAYHCGLALNLNPKIIKKGIEALKGVPGRFERIGENVIVDFAHSPDALRKLLELVKSFTIGRIILVFGCPGDRDREKRPIMGKIAAELADYVIVTTDDPHTERPEQIIDEIALGMTNDKCQMSNREKRADRKEAIQKALGIAQKDDIVVIAGRGHETYQDFNGKKVEIDDRQVVKEFWKKKVRRSHD</sequence>
<dbReference type="InterPro" id="IPR036615">
    <property type="entry name" value="Mur_ligase_C_dom_sf"/>
</dbReference>
<evidence type="ECO:0000256" key="1">
    <source>
        <dbReference type="ARBA" id="ARBA00005898"/>
    </source>
</evidence>
<evidence type="ECO:0000256" key="9">
    <source>
        <dbReference type="ARBA" id="ARBA00023306"/>
    </source>
</evidence>
<dbReference type="NCBIfam" id="TIGR01085">
    <property type="entry name" value="murE"/>
    <property type="match status" value="1"/>
</dbReference>
<feature type="domain" description="Mur ligase central" evidence="15">
    <location>
        <begin position="87"/>
        <end position="264"/>
    </location>
</feature>
<dbReference type="InterPro" id="IPR013221">
    <property type="entry name" value="Mur_ligase_cen"/>
</dbReference>
<keyword evidence="9 11" id="KW-0131">Cell cycle</keyword>
<comment type="function">
    <text evidence="11">Catalyzes the addition of an amino acid to the nucleotide precursor UDP-N-acetylmuramoyl-L-alanyl-D-glutamate (UMAG) in the biosynthesis of bacterial cell-wall peptidoglycan.</text>
</comment>
<comment type="cofactor">
    <cofactor evidence="11">
        <name>Mg(2+)</name>
        <dbReference type="ChEBI" id="CHEBI:18420"/>
    </cofactor>
</comment>
<evidence type="ECO:0000256" key="6">
    <source>
        <dbReference type="ARBA" id="ARBA00022840"/>
    </source>
</evidence>
<feature type="binding site" evidence="11">
    <location>
        <begin position="89"/>
        <end position="95"/>
    </location>
    <ligand>
        <name>ATP</name>
        <dbReference type="ChEBI" id="CHEBI:30616"/>
    </ligand>
</feature>
<dbReference type="GO" id="GO:0009252">
    <property type="term" value="P:peptidoglycan biosynthetic process"/>
    <property type="evidence" value="ECO:0007669"/>
    <property type="project" value="UniProtKB-UniRule"/>
</dbReference>
<dbReference type="GO" id="GO:0008360">
    <property type="term" value="P:regulation of cell shape"/>
    <property type="evidence" value="ECO:0007669"/>
    <property type="project" value="UniProtKB-KW"/>
</dbReference>
<feature type="binding site" evidence="11">
    <location>
        <begin position="124"/>
        <end position="125"/>
    </location>
    <ligand>
        <name>UDP-N-acetyl-alpha-D-muramoyl-L-alanyl-D-glutamate</name>
        <dbReference type="ChEBI" id="CHEBI:83900"/>
    </ligand>
</feature>
<reference evidence="16 17" key="1">
    <citation type="journal article" date="2016" name="Nat. Commun.">
        <title>Thousands of microbial genomes shed light on interconnected biogeochemical processes in an aquifer system.</title>
        <authorList>
            <person name="Anantharaman K."/>
            <person name="Brown C.T."/>
            <person name="Hug L.A."/>
            <person name="Sharon I."/>
            <person name="Castelle C.J."/>
            <person name="Probst A.J."/>
            <person name="Thomas B.C."/>
            <person name="Singh A."/>
            <person name="Wilkins M.J."/>
            <person name="Karaoz U."/>
            <person name="Brodie E.L."/>
            <person name="Williams K.H."/>
            <person name="Hubbard S.S."/>
            <person name="Banfield J.F."/>
        </authorList>
    </citation>
    <scope>NUCLEOTIDE SEQUENCE [LARGE SCALE GENOMIC DNA]</scope>
</reference>
<dbReference type="InterPro" id="IPR036565">
    <property type="entry name" value="Mur-like_cat_sf"/>
</dbReference>
<comment type="caution">
    <text evidence="16">The sequence shown here is derived from an EMBL/GenBank/DDBJ whole genome shotgun (WGS) entry which is preliminary data.</text>
</comment>
<dbReference type="InterPro" id="IPR004101">
    <property type="entry name" value="Mur_ligase_C"/>
</dbReference>
<dbReference type="InterPro" id="IPR005761">
    <property type="entry name" value="UDP-N-AcMur-Glu-dNH2Pim_ligase"/>
</dbReference>
<dbReference type="GO" id="GO:0071555">
    <property type="term" value="P:cell wall organization"/>
    <property type="evidence" value="ECO:0007669"/>
    <property type="project" value="UniProtKB-KW"/>
</dbReference>
<dbReference type="GO" id="GO:0000287">
    <property type="term" value="F:magnesium ion binding"/>
    <property type="evidence" value="ECO:0007669"/>
    <property type="project" value="UniProtKB-UniRule"/>
</dbReference>
<dbReference type="InterPro" id="IPR000713">
    <property type="entry name" value="Mur_ligase_N"/>
</dbReference>
<comment type="PTM">
    <text evidence="11">Carboxylation is probably crucial for Mg(2+) binding and, consequently, for the gamma-phosphate positioning of ATP.</text>
</comment>
<dbReference type="SUPFAM" id="SSF53623">
    <property type="entry name" value="MurD-like peptide ligases, catalytic domain"/>
    <property type="match status" value="1"/>
</dbReference>
<dbReference type="Pfam" id="PF08245">
    <property type="entry name" value="Mur_ligase_M"/>
    <property type="match status" value="1"/>
</dbReference>
<dbReference type="InterPro" id="IPR018109">
    <property type="entry name" value="Folylpolyglutamate_synth_CS"/>
</dbReference>
<evidence type="ECO:0000256" key="12">
    <source>
        <dbReference type="RuleBase" id="RU004135"/>
    </source>
</evidence>
<keyword evidence="7 11" id="KW-0133">Cell shape</keyword>
<gene>
    <name evidence="11" type="primary">murE</name>
    <name evidence="16" type="ORF">A2438_02270</name>
</gene>
<evidence type="ECO:0000256" key="8">
    <source>
        <dbReference type="ARBA" id="ARBA00022984"/>
    </source>
</evidence>
<dbReference type="UniPathway" id="UPA00219"/>
<dbReference type="HAMAP" id="MF_00208">
    <property type="entry name" value="MurE"/>
    <property type="match status" value="1"/>
</dbReference>
<evidence type="ECO:0000259" key="14">
    <source>
        <dbReference type="Pfam" id="PF02875"/>
    </source>
</evidence>
<feature type="binding site" evidence="11">
    <location>
        <position position="151"/>
    </location>
    <ligand>
        <name>UDP-N-acetyl-alpha-D-muramoyl-L-alanyl-D-glutamate</name>
        <dbReference type="ChEBI" id="CHEBI:83900"/>
    </ligand>
</feature>
<dbReference type="PROSITE" id="PS01011">
    <property type="entry name" value="FOLYLPOLYGLU_SYNT_1"/>
    <property type="match status" value="1"/>
</dbReference>
<dbReference type="EMBL" id="MEUJ01000004">
    <property type="protein sequence ID" value="OGC40487.1"/>
    <property type="molecule type" value="Genomic_DNA"/>
</dbReference>
<accession>A0A1F4U6H4</accession>
<dbReference type="Proteomes" id="UP000179242">
    <property type="component" value="Unassembled WGS sequence"/>
</dbReference>
<keyword evidence="6 11" id="KW-0067">ATP-binding</keyword>